<dbReference type="CDD" id="cd23992">
    <property type="entry name" value="PBP_GOBP"/>
    <property type="match status" value="1"/>
</dbReference>
<feature type="region of interest" description="Disordered" evidence="1">
    <location>
        <begin position="74"/>
        <end position="97"/>
    </location>
</feature>
<gene>
    <name evidence="2" type="ORF">NQ317_010897</name>
</gene>
<dbReference type="EMBL" id="JAPWTJ010000287">
    <property type="protein sequence ID" value="KAJ8980111.1"/>
    <property type="molecule type" value="Genomic_DNA"/>
</dbReference>
<reference evidence="2" key="1">
    <citation type="journal article" date="2023" name="Insect Mol. Biol.">
        <title>Genome sequencing provides insights into the evolution of gene families encoding plant cell wall-degrading enzymes in longhorned beetles.</title>
        <authorList>
            <person name="Shin N.R."/>
            <person name="Okamura Y."/>
            <person name="Kirsch R."/>
            <person name="Pauchet Y."/>
        </authorList>
    </citation>
    <scope>NUCLEOTIDE SEQUENCE</scope>
    <source>
        <strain evidence="2">MMC_N1</strain>
    </source>
</reference>
<evidence type="ECO:0000256" key="1">
    <source>
        <dbReference type="SAM" id="MobiDB-lite"/>
    </source>
</evidence>
<dbReference type="InterPro" id="IPR036728">
    <property type="entry name" value="PBP_GOBP_sf"/>
</dbReference>
<dbReference type="SUPFAM" id="SSF47565">
    <property type="entry name" value="Insect pheromone/odorant-binding proteins"/>
    <property type="match status" value="1"/>
</dbReference>
<proteinExistence type="predicted"/>
<keyword evidence="3" id="KW-1185">Reference proteome</keyword>
<comment type="caution">
    <text evidence="2">The sequence shown here is derived from an EMBL/GenBank/DDBJ whole genome shotgun (WGS) entry which is preliminary data.</text>
</comment>
<name>A0ABQ9JQF6_9CUCU</name>
<dbReference type="Gene3D" id="1.10.238.20">
    <property type="entry name" value="Pheromone/general odorant binding protein domain"/>
    <property type="match status" value="1"/>
</dbReference>
<evidence type="ECO:0000313" key="3">
    <source>
        <dbReference type="Proteomes" id="UP001162164"/>
    </source>
</evidence>
<protein>
    <submittedName>
        <fullName evidence="2">Uncharacterized protein</fullName>
    </submittedName>
</protein>
<dbReference type="Proteomes" id="UP001162164">
    <property type="component" value="Unassembled WGS sequence"/>
</dbReference>
<dbReference type="InterPro" id="IPR006170">
    <property type="entry name" value="PBP/GOBP"/>
</dbReference>
<accession>A0ABQ9JQF6</accession>
<organism evidence="2 3">
    <name type="scientific">Molorchus minor</name>
    <dbReference type="NCBI Taxonomy" id="1323400"/>
    <lineage>
        <taxon>Eukaryota</taxon>
        <taxon>Metazoa</taxon>
        <taxon>Ecdysozoa</taxon>
        <taxon>Arthropoda</taxon>
        <taxon>Hexapoda</taxon>
        <taxon>Insecta</taxon>
        <taxon>Pterygota</taxon>
        <taxon>Neoptera</taxon>
        <taxon>Endopterygota</taxon>
        <taxon>Coleoptera</taxon>
        <taxon>Polyphaga</taxon>
        <taxon>Cucujiformia</taxon>
        <taxon>Chrysomeloidea</taxon>
        <taxon>Cerambycidae</taxon>
        <taxon>Lamiinae</taxon>
        <taxon>Monochamini</taxon>
        <taxon>Molorchus</taxon>
    </lineage>
</organism>
<evidence type="ECO:0000313" key="2">
    <source>
        <dbReference type="EMBL" id="KAJ8980111.1"/>
    </source>
</evidence>
<dbReference type="Pfam" id="PF01395">
    <property type="entry name" value="PBP_GOBP"/>
    <property type="match status" value="1"/>
</dbReference>
<feature type="compositionally biased region" description="Polar residues" evidence="1">
    <location>
        <begin position="81"/>
        <end position="97"/>
    </location>
</feature>
<sequence length="97" mass="10754">MKNLSVSRNASIKKAGFVTESGGLVLEAIRSKIPSHVDKEKALKAIGLCQKEGKDACETVYLIHKCYFENMQKHAERTQKENQSQSQSGSNKETGKQ</sequence>